<geneLocation type="plasmid" evidence="1 2">
    <name>unnamed6</name>
</geneLocation>
<reference evidence="1 2" key="1">
    <citation type="submission" date="2018-06" db="EMBL/GenBank/DDBJ databases">
        <title>Complete genome sequencing of Azospirillum sp. M2T2B2.</title>
        <authorList>
            <person name="Heo J."/>
            <person name="Kim S.-J."/>
            <person name="Kwon S.-W."/>
            <person name="Anandham R."/>
        </authorList>
    </citation>
    <scope>NUCLEOTIDE SEQUENCE [LARGE SCALE GENOMIC DNA]</scope>
    <source>
        <strain evidence="1 2">M2T2B2</strain>
        <plasmid evidence="1 2">unnamed6</plasmid>
    </source>
</reference>
<accession>A0A2U9SEY2</accession>
<organism evidence="1 2">
    <name type="scientific">Azospirillum ramasamyi</name>
    <dbReference type="NCBI Taxonomy" id="682998"/>
    <lineage>
        <taxon>Bacteria</taxon>
        <taxon>Pseudomonadati</taxon>
        <taxon>Pseudomonadota</taxon>
        <taxon>Alphaproteobacteria</taxon>
        <taxon>Rhodospirillales</taxon>
        <taxon>Azospirillaceae</taxon>
        <taxon>Azospirillum</taxon>
    </lineage>
</organism>
<dbReference type="AlphaFoldDB" id="A0A2U9SEY2"/>
<proteinExistence type="predicted"/>
<sequence>MGYADLVARWRVSERTLYREVADERLRPTRMRGRTLFSADEVRRYERTHLGPGPRGRRD</sequence>
<evidence type="ECO:0000313" key="2">
    <source>
        <dbReference type="Proteomes" id="UP000249605"/>
    </source>
</evidence>
<dbReference type="Proteomes" id="UP000249605">
    <property type="component" value="Plasmid unnamed6"/>
</dbReference>
<dbReference type="KEGG" id="azm:DM194_27795"/>
<evidence type="ECO:0000313" key="1">
    <source>
        <dbReference type="EMBL" id="AWU98092.1"/>
    </source>
</evidence>
<gene>
    <name evidence="1" type="ORF">DM194_27795</name>
</gene>
<protein>
    <recommendedName>
        <fullName evidence="3">Helix-turn-helix domain-containing protein</fullName>
    </recommendedName>
</protein>
<dbReference type="OrthoDB" id="9806994at2"/>
<dbReference type="EMBL" id="CP029836">
    <property type="protein sequence ID" value="AWU98092.1"/>
    <property type="molecule type" value="Genomic_DNA"/>
</dbReference>
<name>A0A2U9SEY2_9PROT</name>
<evidence type="ECO:0008006" key="3">
    <source>
        <dbReference type="Google" id="ProtNLM"/>
    </source>
</evidence>
<keyword evidence="2" id="KW-1185">Reference proteome</keyword>
<keyword evidence="1" id="KW-0614">Plasmid</keyword>